<name>A0A2T5TXV4_9SPHN</name>
<feature type="transmembrane region" description="Helical" evidence="6">
    <location>
        <begin position="242"/>
        <end position="262"/>
    </location>
</feature>
<dbReference type="GO" id="GO:0005886">
    <property type="term" value="C:plasma membrane"/>
    <property type="evidence" value="ECO:0007669"/>
    <property type="project" value="UniProtKB-SubCell"/>
</dbReference>
<feature type="transmembrane region" description="Helical" evidence="6">
    <location>
        <begin position="86"/>
        <end position="108"/>
    </location>
</feature>
<accession>A0A2T5TXV4</accession>
<dbReference type="RefSeq" id="WP_244187202.1">
    <property type="nucleotide sequence ID" value="NZ_QAYE01000012.1"/>
</dbReference>
<keyword evidence="5 6" id="KW-0472">Membrane</keyword>
<evidence type="ECO:0000256" key="1">
    <source>
        <dbReference type="ARBA" id="ARBA00004429"/>
    </source>
</evidence>
<dbReference type="PANTHER" id="PTHR43702">
    <property type="entry name" value="L-FUCOSE-PROTON SYMPORTER"/>
    <property type="match status" value="1"/>
</dbReference>
<feature type="transmembrane region" description="Helical" evidence="6">
    <location>
        <begin position="114"/>
        <end position="138"/>
    </location>
</feature>
<comment type="caution">
    <text evidence="7">The sequence shown here is derived from an EMBL/GenBank/DDBJ whole genome shotgun (WGS) entry which is preliminary data.</text>
</comment>
<keyword evidence="2" id="KW-1003">Cell membrane</keyword>
<comment type="subcellular location">
    <subcellularLocation>
        <location evidence="1">Cell inner membrane</location>
        <topology evidence="1">Multi-pass membrane protein</topology>
    </subcellularLocation>
</comment>
<evidence type="ECO:0000256" key="3">
    <source>
        <dbReference type="ARBA" id="ARBA00022692"/>
    </source>
</evidence>
<feature type="transmembrane region" description="Helical" evidence="6">
    <location>
        <begin position="150"/>
        <end position="172"/>
    </location>
</feature>
<dbReference type="Gene3D" id="1.20.1250.20">
    <property type="entry name" value="MFS general substrate transporter like domains"/>
    <property type="match status" value="2"/>
</dbReference>
<evidence type="ECO:0000256" key="2">
    <source>
        <dbReference type="ARBA" id="ARBA00022475"/>
    </source>
</evidence>
<gene>
    <name evidence="7" type="ORF">C8J25_1122</name>
</gene>
<dbReference type="AlphaFoldDB" id="A0A2T5TXV4"/>
<reference evidence="7 8" key="1">
    <citation type="submission" date="2018-04" db="EMBL/GenBank/DDBJ databases">
        <title>Genomic Encyclopedia of Type Strains, Phase III (KMG-III): the genomes of soil and plant-associated and newly described type strains.</title>
        <authorList>
            <person name="Whitman W."/>
        </authorList>
    </citation>
    <scope>NUCLEOTIDE SEQUENCE [LARGE SCALE GENOMIC DNA]</scope>
    <source>
        <strain evidence="7 8">MA-olki</strain>
    </source>
</reference>
<keyword evidence="4 6" id="KW-1133">Transmembrane helix</keyword>
<keyword evidence="3 6" id="KW-0812">Transmembrane</keyword>
<protein>
    <submittedName>
        <fullName evidence="7">FHS family L-fucose permease-like MFS transporter</fullName>
    </submittedName>
</protein>
<dbReference type="EMBL" id="QAYE01000012">
    <property type="protein sequence ID" value="PTW44059.1"/>
    <property type="molecule type" value="Genomic_DNA"/>
</dbReference>
<feature type="transmembrane region" description="Helical" evidence="6">
    <location>
        <begin position="356"/>
        <end position="377"/>
    </location>
</feature>
<dbReference type="InterPro" id="IPR036259">
    <property type="entry name" value="MFS_trans_sf"/>
</dbReference>
<dbReference type="InterPro" id="IPR050375">
    <property type="entry name" value="MFS_TsgA-like"/>
</dbReference>
<feature type="transmembrane region" description="Helical" evidence="6">
    <location>
        <begin position="184"/>
        <end position="206"/>
    </location>
</feature>
<feature type="transmembrane region" description="Helical" evidence="6">
    <location>
        <begin position="61"/>
        <end position="79"/>
    </location>
</feature>
<dbReference type="SUPFAM" id="SSF103473">
    <property type="entry name" value="MFS general substrate transporter"/>
    <property type="match status" value="1"/>
</dbReference>
<evidence type="ECO:0000313" key="7">
    <source>
        <dbReference type="EMBL" id="PTW44059.1"/>
    </source>
</evidence>
<evidence type="ECO:0000256" key="6">
    <source>
        <dbReference type="SAM" id="Phobius"/>
    </source>
</evidence>
<dbReference type="PANTHER" id="PTHR43702:SF3">
    <property type="entry name" value="PROTEIN TSGA"/>
    <property type="match status" value="1"/>
</dbReference>
<dbReference type="Pfam" id="PF07690">
    <property type="entry name" value="MFS_1"/>
    <property type="match status" value="1"/>
</dbReference>
<sequence>MNTSSMPLAPATGEQRATLLFQLCIGVYFLGGFLNSLVGLLVPRLRMIEGLNHTRSLLVQFAFHSSYLLFAVPITVLVVKFGYMRSIAAGLVVIALGCGLLAASLGSLGYMTVLLALLAIAGGVTFLQIAANIVVPVVEPARRAVSRLTLLQGFNSLGTVLASLAGSALLLGTGRQRFGDLADHIRVVLPFLAVALVALVLAAAFICQRDLLRASSAPRRVPLSGIVGVLSNRRLLAGGGAMFAYVGAEVTIGTLLVEYLAMPDILDVSPVAAGQLVGLYWTGALVGRLVGARYLTRYGAPTMLLGCAIAAVALVAIAIGLQGLLAATALLAVGLCNAIMYPTIFALSLPDDHSTATYASMLLCMVVVGGAIIPLLTGVVADAVGLTMSFILPGACYIIIAAFAWWRRRTWDL</sequence>
<feature type="transmembrane region" description="Helical" evidence="6">
    <location>
        <begin position="302"/>
        <end position="321"/>
    </location>
</feature>
<feature type="transmembrane region" description="Helical" evidence="6">
    <location>
        <begin position="383"/>
        <end position="406"/>
    </location>
</feature>
<dbReference type="Proteomes" id="UP000244013">
    <property type="component" value="Unassembled WGS sequence"/>
</dbReference>
<dbReference type="GeneID" id="91007627"/>
<feature type="transmembrane region" description="Helical" evidence="6">
    <location>
        <begin position="20"/>
        <end position="41"/>
    </location>
</feature>
<evidence type="ECO:0000256" key="4">
    <source>
        <dbReference type="ARBA" id="ARBA00022989"/>
    </source>
</evidence>
<organism evidence="7 8">
    <name type="scientific">Sphingomonas faeni</name>
    <dbReference type="NCBI Taxonomy" id="185950"/>
    <lineage>
        <taxon>Bacteria</taxon>
        <taxon>Pseudomonadati</taxon>
        <taxon>Pseudomonadota</taxon>
        <taxon>Alphaproteobacteria</taxon>
        <taxon>Sphingomonadales</taxon>
        <taxon>Sphingomonadaceae</taxon>
        <taxon>Sphingomonas</taxon>
    </lineage>
</organism>
<dbReference type="InterPro" id="IPR011701">
    <property type="entry name" value="MFS"/>
</dbReference>
<dbReference type="GO" id="GO:0022857">
    <property type="term" value="F:transmembrane transporter activity"/>
    <property type="evidence" value="ECO:0007669"/>
    <property type="project" value="InterPro"/>
</dbReference>
<feature type="transmembrane region" description="Helical" evidence="6">
    <location>
        <begin position="268"/>
        <end position="290"/>
    </location>
</feature>
<evidence type="ECO:0000256" key="5">
    <source>
        <dbReference type="ARBA" id="ARBA00023136"/>
    </source>
</evidence>
<feature type="transmembrane region" description="Helical" evidence="6">
    <location>
        <begin position="327"/>
        <end position="349"/>
    </location>
</feature>
<proteinExistence type="predicted"/>
<evidence type="ECO:0000313" key="8">
    <source>
        <dbReference type="Proteomes" id="UP000244013"/>
    </source>
</evidence>